<dbReference type="InterPro" id="IPR008271">
    <property type="entry name" value="Ser/Thr_kinase_AS"/>
</dbReference>
<dbReference type="EMBL" id="PKMF04000030">
    <property type="protein sequence ID" value="KAK7857035.1"/>
    <property type="molecule type" value="Genomic_DNA"/>
</dbReference>
<protein>
    <submittedName>
        <fullName evidence="2">U-box domain-containing protein 33</fullName>
    </submittedName>
</protein>
<reference evidence="2" key="1">
    <citation type="submission" date="2017-12" db="EMBL/GenBank/DDBJ databases">
        <authorList>
            <person name="Barbosa P."/>
            <person name="Usie A."/>
            <person name="Ramos A.M."/>
        </authorList>
    </citation>
    <scope>NUCLEOTIDE SEQUENCE</scope>
    <source>
        <strain evidence="2">HL8</strain>
        <tissue evidence="2">Leaves</tissue>
    </source>
</reference>
<dbReference type="PROSITE" id="PS00108">
    <property type="entry name" value="PROTEIN_KINASE_ST"/>
    <property type="match status" value="1"/>
</dbReference>
<sequence>MAPQDSNPVFLDFSLRPDRTIVKRYPCTGIPLFSGNFGDAILRGDLIDEWDTQSTEETAGKKKTVMQRMKGIDLAGDRKDIRRSGFRFGLLHHFPIIHGDLKPENVVLTAEGVPKLIDFGCANKGNGACQGMSTGYMPLESLSCRILMPYNDIYALGVITIQLITKRANVIGPNYKHVSTIAEEEYKESGHVLHETLITSGCNQLEAKRITKLALSLTAIGSHHPTAEELTVSIVITSLQFITEKEEQNQLEI</sequence>
<accession>A0AAW0M041</accession>
<reference evidence="2" key="3">
    <citation type="submission" date="2023-07" db="EMBL/GenBank/DDBJ databases">
        <title>An improved reference 1 genome and first organelle genomes of Quercus suber.</title>
        <authorList>
            <consortium name="Genosuber Consortium"/>
            <person name="Usie A."/>
            <person name="Serra O."/>
            <person name="Barros P."/>
        </authorList>
    </citation>
    <scope>NUCLEOTIDE SEQUENCE</scope>
    <source>
        <strain evidence="2">HL8</strain>
        <tissue evidence="2">Leaves</tissue>
    </source>
</reference>
<dbReference type="AlphaFoldDB" id="A0AAW0M041"/>
<name>A0AAW0M041_QUESU</name>
<dbReference type="SMART" id="SM00220">
    <property type="entry name" value="S_TKc"/>
    <property type="match status" value="1"/>
</dbReference>
<dbReference type="Pfam" id="PF00069">
    <property type="entry name" value="Pkinase"/>
    <property type="match status" value="1"/>
</dbReference>
<organism evidence="2">
    <name type="scientific">Quercus suber</name>
    <name type="common">Cork oak</name>
    <dbReference type="NCBI Taxonomy" id="58331"/>
    <lineage>
        <taxon>Eukaryota</taxon>
        <taxon>Viridiplantae</taxon>
        <taxon>Streptophyta</taxon>
        <taxon>Embryophyta</taxon>
        <taxon>Tracheophyta</taxon>
        <taxon>Spermatophyta</taxon>
        <taxon>Magnoliopsida</taxon>
        <taxon>eudicotyledons</taxon>
        <taxon>Gunneridae</taxon>
        <taxon>Pentapetalae</taxon>
        <taxon>rosids</taxon>
        <taxon>fabids</taxon>
        <taxon>Fagales</taxon>
        <taxon>Fagaceae</taxon>
        <taxon>Quercus</taxon>
    </lineage>
</organism>
<dbReference type="GO" id="GO:0004672">
    <property type="term" value="F:protein kinase activity"/>
    <property type="evidence" value="ECO:0007669"/>
    <property type="project" value="InterPro"/>
</dbReference>
<feature type="domain" description="Protein kinase" evidence="1">
    <location>
        <begin position="1"/>
        <end position="253"/>
    </location>
</feature>
<evidence type="ECO:0000259" key="1">
    <source>
        <dbReference type="PROSITE" id="PS50011"/>
    </source>
</evidence>
<dbReference type="PANTHER" id="PTHR45707:SF76">
    <property type="entry name" value="PROTEIN KINASE DOMAIN-CONTAINING PROTEIN"/>
    <property type="match status" value="1"/>
</dbReference>
<dbReference type="SUPFAM" id="SSF56112">
    <property type="entry name" value="Protein kinase-like (PK-like)"/>
    <property type="match status" value="1"/>
</dbReference>
<proteinExistence type="predicted"/>
<dbReference type="PROSITE" id="PS50011">
    <property type="entry name" value="PROTEIN_KINASE_DOM"/>
    <property type="match status" value="1"/>
</dbReference>
<dbReference type="InterPro" id="IPR000719">
    <property type="entry name" value="Prot_kinase_dom"/>
</dbReference>
<dbReference type="Gene3D" id="1.10.510.10">
    <property type="entry name" value="Transferase(Phosphotransferase) domain 1"/>
    <property type="match status" value="1"/>
</dbReference>
<evidence type="ECO:0000313" key="2">
    <source>
        <dbReference type="EMBL" id="KAK7857035.1"/>
    </source>
</evidence>
<gene>
    <name evidence="2" type="primary">PUB33_3</name>
    <name evidence="2" type="ORF">CFP56_019829</name>
</gene>
<dbReference type="PANTHER" id="PTHR45707">
    <property type="entry name" value="C2 CALCIUM/LIPID-BINDING PLANT PHOSPHORIBOSYLTRANSFERASE FAMILY PROTEIN"/>
    <property type="match status" value="1"/>
</dbReference>
<comment type="caution">
    <text evidence="2">The sequence shown here is derived from an EMBL/GenBank/DDBJ whole genome shotgun (WGS) entry which is preliminary data.</text>
</comment>
<dbReference type="GO" id="GO:0005524">
    <property type="term" value="F:ATP binding"/>
    <property type="evidence" value="ECO:0007669"/>
    <property type="project" value="InterPro"/>
</dbReference>
<reference evidence="2" key="2">
    <citation type="journal article" date="2018" name="Sci. Data">
        <title>The draft genome sequence of cork oak.</title>
        <authorList>
            <person name="Ramos A.M."/>
            <person name="Usie A."/>
            <person name="Barbosa P."/>
            <person name="Barros P.M."/>
            <person name="Capote T."/>
            <person name="Chaves I."/>
            <person name="Simoes F."/>
            <person name="Abreu I."/>
            <person name="Carrasquinho I."/>
            <person name="Faro C."/>
            <person name="Guimaraes J.B."/>
            <person name="Mendonca D."/>
            <person name="Nobrega F."/>
            <person name="Rodrigues L."/>
            <person name="Saibo N.J.M."/>
            <person name="Varela M.C."/>
            <person name="Egas C."/>
            <person name="Matos J."/>
            <person name="Miguel C.M."/>
            <person name="Oliveira M.M."/>
            <person name="Ricardo C.P."/>
            <person name="Goncalves S."/>
        </authorList>
    </citation>
    <scope>NUCLEOTIDE SEQUENCE [LARGE SCALE GENOMIC DNA]</scope>
    <source>
        <strain evidence="2">HL8</strain>
    </source>
</reference>
<dbReference type="InterPro" id="IPR011009">
    <property type="entry name" value="Kinase-like_dom_sf"/>
</dbReference>